<dbReference type="GeneID" id="24124955"/>
<dbReference type="EMBL" id="KK583194">
    <property type="protein sequence ID" value="KDO32700.1"/>
    <property type="molecule type" value="Genomic_DNA"/>
</dbReference>
<protein>
    <submittedName>
        <fullName evidence="1">Uncharacterized protein</fullName>
    </submittedName>
</protein>
<dbReference type="Proteomes" id="UP000030745">
    <property type="component" value="Unassembled WGS sequence"/>
</dbReference>
<evidence type="ECO:0000313" key="1">
    <source>
        <dbReference type="EMBL" id="KDO32700.1"/>
    </source>
</evidence>
<dbReference type="AlphaFoldDB" id="A0A067CTZ8"/>
<sequence>MSEAVATMSFEDAFLAALTDGMVHNGLLLGETWEALCSRKYKPPPTGTAVLVTSRSRDLTDAEVQIAAKLYQDSVQSQPDVDLDDIMQQVLDQREVNHMKWDFERAQKIAAHLPRLQRQVSVLAKTKAGSVKELSPMQFAAHFGEVHVVLALLAASPVDAEAAFFEACREGYVPVATASCSRLVATTFSSFKPWSRRHFYA</sequence>
<dbReference type="OrthoDB" id="77374at2759"/>
<reference evidence="1 2" key="1">
    <citation type="journal article" date="2013" name="PLoS Genet.">
        <title>Distinctive expansion of potential virulence genes in the genome of the oomycete fish pathogen Saprolegnia parasitica.</title>
        <authorList>
            <person name="Jiang R.H."/>
            <person name="de Bruijn I."/>
            <person name="Haas B.J."/>
            <person name="Belmonte R."/>
            <person name="Lobach L."/>
            <person name="Christie J."/>
            <person name="van den Ackerveken G."/>
            <person name="Bottin A."/>
            <person name="Bulone V."/>
            <person name="Diaz-Moreno S.M."/>
            <person name="Dumas B."/>
            <person name="Fan L."/>
            <person name="Gaulin E."/>
            <person name="Govers F."/>
            <person name="Grenville-Briggs L.J."/>
            <person name="Horner N.R."/>
            <person name="Levin J.Z."/>
            <person name="Mammella M."/>
            <person name="Meijer H.J."/>
            <person name="Morris P."/>
            <person name="Nusbaum C."/>
            <person name="Oome S."/>
            <person name="Phillips A.J."/>
            <person name="van Rooyen D."/>
            <person name="Rzeszutek E."/>
            <person name="Saraiva M."/>
            <person name="Secombes C.J."/>
            <person name="Seidl M.F."/>
            <person name="Snel B."/>
            <person name="Stassen J.H."/>
            <person name="Sykes S."/>
            <person name="Tripathy S."/>
            <person name="van den Berg H."/>
            <person name="Vega-Arreguin J.C."/>
            <person name="Wawra S."/>
            <person name="Young S.K."/>
            <person name="Zeng Q."/>
            <person name="Dieguez-Uribeondo J."/>
            <person name="Russ C."/>
            <person name="Tyler B.M."/>
            <person name="van West P."/>
        </authorList>
    </citation>
    <scope>NUCLEOTIDE SEQUENCE [LARGE SCALE GENOMIC DNA]</scope>
    <source>
        <strain evidence="1 2">CBS 223.65</strain>
    </source>
</reference>
<organism evidence="1 2">
    <name type="scientific">Saprolegnia parasitica (strain CBS 223.65)</name>
    <dbReference type="NCBI Taxonomy" id="695850"/>
    <lineage>
        <taxon>Eukaryota</taxon>
        <taxon>Sar</taxon>
        <taxon>Stramenopiles</taxon>
        <taxon>Oomycota</taxon>
        <taxon>Saprolegniomycetes</taxon>
        <taxon>Saprolegniales</taxon>
        <taxon>Saprolegniaceae</taxon>
        <taxon>Saprolegnia</taxon>
    </lineage>
</organism>
<evidence type="ECO:0000313" key="2">
    <source>
        <dbReference type="Proteomes" id="UP000030745"/>
    </source>
</evidence>
<proteinExistence type="predicted"/>
<dbReference type="OMA" id="WDFERAQ"/>
<dbReference type="RefSeq" id="XP_012196366.1">
    <property type="nucleotide sequence ID" value="XM_012340976.1"/>
</dbReference>
<name>A0A067CTZ8_SAPPC</name>
<gene>
    <name evidence="1" type="ORF">SPRG_02400</name>
</gene>
<accession>A0A067CTZ8</accession>
<keyword evidence="2" id="KW-1185">Reference proteome</keyword>
<dbReference type="KEGG" id="spar:SPRG_02400"/>
<dbReference type="VEuPathDB" id="FungiDB:SPRG_02400"/>